<evidence type="ECO:0000256" key="1">
    <source>
        <dbReference type="ARBA" id="ARBA00007405"/>
    </source>
</evidence>
<dbReference type="AlphaFoldDB" id="A0A6M3LIY3"/>
<sequence length="116" mass="13044">MKRPHKLKGATSRHEMCGTLFITLNEDDKGRPYELFAFGSKLGTCRSNLEGLARCISKLLQGNDLEGAIDALELIRCPAMERKKGEARVTKERNLDEIPCSCADAMARELKEYLKK</sequence>
<dbReference type="GO" id="GO:0071897">
    <property type="term" value="P:DNA biosynthetic process"/>
    <property type="evidence" value="ECO:0007669"/>
    <property type="project" value="UniProtKB-KW"/>
</dbReference>
<dbReference type="EMBL" id="MT143300">
    <property type="protein sequence ID" value="QJA95266.1"/>
    <property type="molecule type" value="Genomic_DNA"/>
</dbReference>
<organism evidence="7">
    <name type="scientific">viral metagenome</name>
    <dbReference type="NCBI Taxonomy" id="1070528"/>
    <lineage>
        <taxon>unclassified sequences</taxon>
        <taxon>metagenomes</taxon>
        <taxon>organismal metagenomes</taxon>
    </lineage>
</organism>
<evidence type="ECO:0000256" key="3">
    <source>
        <dbReference type="ARBA" id="ARBA00022634"/>
    </source>
</evidence>
<dbReference type="GO" id="GO:0000166">
    <property type="term" value="F:nucleotide binding"/>
    <property type="evidence" value="ECO:0007669"/>
    <property type="project" value="UniProtKB-KW"/>
</dbReference>
<evidence type="ECO:0000256" key="4">
    <source>
        <dbReference type="ARBA" id="ARBA00022741"/>
    </source>
</evidence>
<name>A0A6M3LIY3_9ZZZZ</name>
<proteinExistence type="inferred from homology"/>
<dbReference type="InterPro" id="IPR024434">
    <property type="entry name" value="TSCPD_dom"/>
</dbReference>
<keyword evidence="3" id="KW-0237">DNA synthesis</keyword>
<gene>
    <name evidence="7" type="ORF">MM415B05508_0004</name>
</gene>
<evidence type="ECO:0000313" key="7">
    <source>
        <dbReference type="EMBL" id="QJA95266.1"/>
    </source>
</evidence>
<keyword evidence="4" id="KW-0547">Nucleotide-binding</keyword>
<evidence type="ECO:0000256" key="2">
    <source>
        <dbReference type="ARBA" id="ARBA00012274"/>
    </source>
</evidence>
<comment type="catalytic activity">
    <reaction evidence="5">
        <text>a 2'-deoxyribonucleoside 5'-diphosphate + [thioredoxin]-disulfide + H2O = a ribonucleoside 5'-diphosphate + [thioredoxin]-dithiol</text>
        <dbReference type="Rhea" id="RHEA:23252"/>
        <dbReference type="Rhea" id="RHEA-COMP:10698"/>
        <dbReference type="Rhea" id="RHEA-COMP:10700"/>
        <dbReference type="ChEBI" id="CHEBI:15377"/>
        <dbReference type="ChEBI" id="CHEBI:29950"/>
        <dbReference type="ChEBI" id="CHEBI:50058"/>
        <dbReference type="ChEBI" id="CHEBI:57930"/>
        <dbReference type="ChEBI" id="CHEBI:73316"/>
        <dbReference type="EC" id="1.17.4.1"/>
    </reaction>
</comment>
<evidence type="ECO:0000259" key="6">
    <source>
        <dbReference type="Pfam" id="PF12637"/>
    </source>
</evidence>
<dbReference type="EC" id="1.17.4.1" evidence="2"/>
<feature type="domain" description="TSCPD" evidence="6">
    <location>
        <begin position="4"/>
        <end position="114"/>
    </location>
</feature>
<dbReference type="Pfam" id="PF12637">
    <property type="entry name" value="TSCPD"/>
    <property type="match status" value="1"/>
</dbReference>
<dbReference type="GO" id="GO:0004748">
    <property type="term" value="F:ribonucleoside-diphosphate reductase activity, thioredoxin disulfide as acceptor"/>
    <property type="evidence" value="ECO:0007669"/>
    <property type="project" value="UniProtKB-EC"/>
</dbReference>
<evidence type="ECO:0000256" key="5">
    <source>
        <dbReference type="ARBA" id="ARBA00047754"/>
    </source>
</evidence>
<accession>A0A6M3LIY3</accession>
<comment type="similarity">
    <text evidence="1">Belongs to the ribonucleoside diphosphate reductase class-2 family.</text>
</comment>
<protein>
    <recommendedName>
        <fullName evidence="2">ribonucleoside-diphosphate reductase</fullName>
        <ecNumber evidence="2">1.17.4.1</ecNumber>
    </recommendedName>
</protein>
<reference evidence="7" key="1">
    <citation type="submission" date="2020-03" db="EMBL/GenBank/DDBJ databases">
        <title>The deep terrestrial virosphere.</title>
        <authorList>
            <person name="Holmfeldt K."/>
            <person name="Nilsson E."/>
            <person name="Simone D."/>
            <person name="Lopez-Fernandez M."/>
            <person name="Wu X."/>
            <person name="de Brujin I."/>
            <person name="Lundin D."/>
            <person name="Andersson A."/>
            <person name="Bertilsson S."/>
            <person name="Dopson M."/>
        </authorList>
    </citation>
    <scope>NUCLEOTIDE SEQUENCE</scope>
    <source>
        <strain evidence="7">MM415B05508</strain>
    </source>
</reference>